<sequence length="46" mass="5233">MTDKKIFIVGGAEIAILCLEQNLIDEFLLTKINKNYDGDTFFPLNL</sequence>
<feature type="domain" description="DHFR" evidence="1">
    <location>
        <begin position="1"/>
        <end position="46"/>
    </location>
</feature>
<dbReference type="STRING" id="293614.A1C_00205"/>
<keyword evidence="3" id="KW-1185">Reference proteome</keyword>
<dbReference type="HOGENOM" id="CLU_3188401_0_0_5"/>
<dbReference type="SUPFAM" id="SSF53597">
    <property type="entry name" value="Dihydrofolate reductase-like"/>
    <property type="match status" value="1"/>
</dbReference>
<dbReference type="AlphaFoldDB" id="A8GLV1"/>
<organism evidence="2 3">
    <name type="scientific">Rickettsia akari (strain Hartford)</name>
    <dbReference type="NCBI Taxonomy" id="293614"/>
    <lineage>
        <taxon>Bacteria</taxon>
        <taxon>Pseudomonadati</taxon>
        <taxon>Pseudomonadota</taxon>
        <taxon>Alphaproteobacteria</taxon>
        <taxon>Rickettsiales</taxon>
        <taxon>Rickettsiaceae</taxon>
        <taxon>Rickettsieae</taxon>
        <taxon>Rickettsia</taxon>
        <taxon>spotted fever group</taxon>
    </lineage>
</organism>
<dbReference type="Gene3D" id="3.40.430.10">
    <property type="entry name" value="Dihydrofolate Reductase, subunit A"/>
    <property type="match status" value="1"/>
</dbReference>
<evidence type="ECO:0000313" key="2">
    <source>
        <dbReference type="EMBL" id="ABV74376.1"/>
    </source>
</evidence>
<dbReference type="PROSITE" id="PS51330">
    <property type="entry name" value="DHFR_2"/>
    <property type="match status" value="1"/>
</dbReference>
<dbReference type="KEGG" id="rak:A1C_00205"/>
<reference evidence="2" key="1">
    <citation type="submission" date="2007-09" db="EMBL/GenBank/DDBJ databases">
        <title>Complete Genome Sequence of Rickettsia akari.</title>
        <authorList>
            <person name="Madan A."/>
            <person name="Fahey J."/>
            <person name="Helton E."/>
            <person name="Ketteman M."/>
            <person name="Madan A."/>
            <person name="Rodrigues S."/>
            <person name="Sanchez A."/>
            <person name="Whiting M."/>
            <person name="Dasch G."/>
            <person name="Eremeeva M."/>
        </authorList>
    </citation>
    <scope>NUCLEOTIDE SEQUENCE</scope>
    <source>
        <strain evidence="2">Hartford</strain>
    </source>
</reference>
<proteinExistence type="predicted"/>
<dbReference type="GO" id="GO:0004146">
    <property type="term" value="F:dihydrofolate reductase activity"/>
    <property type="evidence" value="ECO:0007669"/>
    <property type="project" value="InterPro"/>
</dbReference>
<evidence type="ECO:0000313" key="3">
    <source>
        <dbReference type="Proteomes" id="UP000006830"/>
    </source>
</evidence>
<dbReference type="eggNOG" id="COG0262">
    <property type="taxonomic scope" value="Bacteria"/>
</dbReference>
<dbReference type="InterPro" id="IPR001796">
    <property type="entry name" value="DHFR_dom"/>
</dbReference>
<dbReference type="InterPro" id="IPR024072">
    <property type="entry name" value="DHFR-like_dom_sf"/>
</dbReference>
<accession>A8GLV1</accession>
<dbReference type="Proteomes" id="UP000006830">
    <property type="component" value="Chromosome"/>
</dbReference>
<dbReference type="GO" id="GO:0046654">
    <property type="term" value="P:tetrahydrofolate biosynthetic process"/>
    <property type="evidence" value="ECO:0007669"/>
    <property type="project" value="InterPro"/>
</dbReference>
<protein>
    <submittedName>
        <fullName evidence="2">Dihydrofolate reductase</fullName>
    </submittedName>
</protein>
<dbReference type="Pfam" id="PF00186">
    <property type="entry name" value="DHFR_1"/>
    <property type="match status" value="1"/>
</dbReference>
<gene>
    <name evidence="2" type="ordered locus">A1C_00205</name>
</gene>
<name>A8GLV1_RICAH</name>
<dbReference type="EMBL" id="CP000847">
    <property type="protein sequence ID" value="ABV74376.1"/>
    <property type="molecule type" value="Genomic_DNA"/>
</dbReference>
<evidence type="ECO:0000259" key="1">
    <source>
        <dbReference type="PROSITE" id="PS51330"/>
    </source>
</evidence>